<organism evidence="1 2">
    <name type="scientific">Rhinolophus ferrumequinum</name>
    <name type="common">Greater horseshoe bat</name>
    <dbReference type="NCBI Taxonomy" id="59479"/>
    <lineage>
        <taxon>Eukaryota</taxon>
        <taxon>Metazoa</taxon>
        <taxon>Chordata</taxon>
        <taxon>Craniata</taxon>
        <taxon>Vertebrata</taxon>
        <taxon>Euteleostomi</taxon>
        <taxon>Mammalia</taxon>
        <taxon>Eutheria</taxon>
        <taxon>Laurasiatheria</taxon>
        <taxon>Chiroptera</taxon>
        <taxon>Yinpterochiroptera</taxon>
        <taxon>Rhinolophoidea</taxon>
        <taxon>Rhinolophidae</taxon>
        <taxon>Rhinolophinae</taxon>
        <taxon>Rhinolophus</taxon>
    </lineage>
</organism>
<proteinExistence type="predicted"/>
<evidence type="ECO:0000313" key="1">
    <source>
        <dbReference type="EMBL" id="KAF6327544.1"/>
    </source>
</evidence>
<evidence type="ECO:0000313" key="2">
    <source>
        <dbReference type="Proteomes" id="UP000585614"/>
    </source>
</evidence>
<comment type="caution">
    <text evidence="1">The sequence shown here is derived from an EMBL/GenBank/DDBJ whole genome shotgun (WGS) entry which is preliminary data.</text>
</comment>
<gene>
    <name evidence="1" type="ORF">mRhiFer1_008260</name>
</gene>
<dbReference type="AlphaFoldDB" id="A0A7J7VQV9"/>
<protein>
    <submittedName>
        <fullName evidence="1">Uncharacterized protein</fullName>
    </submittedName>
</protein>
<dbReference type="Proteomes" id="UP000585614">
    <property type="component" value="Unassembled WGS sequence"/>
</dbReference>
<sequence length="166" mass="18031">MELGPCAQEPSLISCLEQGSLLEVGGLQSCILYFIFSCYESPGILILIVDGFWSCLLSSPDRGLPQPLSRIGGGSSHGHLAFSYPQVGVEGKARDWIFCGCPFSLTCLRVFSKELCRHGSRVSPSSSLDEKKKSELGLLHVKVFYIHDSPRVGPTPDAPKLPNMGF</sequence>
<reference evidence="1 2" key="1">
    <citation type="journal article" date="2020" name="Nature">
        <title>Six reference-quality genomes reveal evolution of bat adaptations.</title>
        <authorList>
            <person name="Jebb D."/>
            <person name="Huang Z."/>
            <person name="Pippel M."/>
            <person name="Hughes G.M."/>
            <person name="Lavrichenko K."/>
            <person name="Devanna P."/>
            <person name="Winkler S."/>
            <person name="Jermiin L.S."/>
            <person name="Skirmuntt E.C."/>
            <person name="Katzourakis A."/>
            <person name="Burkitt-Gray L."/>
            <person name="Ray D.A."/>
            <person name="Sullivan K.A.M."/>
            <person name="Roscito J.G."/>
            <person name="Kirilenko B.M."/>
            <person name="Davalos L.M."/>
            <person name="Corthals A.P."/>
            <person name="Power M.L."/>
            <person name="Jones G."/>
            <person name="Ransome R.D."/>
            <person name="Dechmann D.K.N."/>
            <person name="Locatelli A.G."/>
            <person name="Puechmaille S.J."/>
            <person name="Fedrigo O."/>
            <person name="Jarvis E.D."/>
            <person name="Hiller M."/>
            <person name="Vernes S.C."/>
            <person name="Myers E.W."/>
            <person name="Teeling E.C."/>
        </authorList>
    </citation>
    <scope>NUCLEOTIDE SEQUENCE [LARGE SCALE GENOMIC DNA]</scope>
    <source>
        <strain evidence="1">MRhiFer1</strain>
        <tissue evidence="1">Lung</tissue>
    </source>
</reference>
<accession>A0A7J7VQV9</accession>
<name>A0A7J7VQV9_RHIFE</name>
<dbReference type="EMBL" id="JACAGC010000012">
    <property type="protein sequence ID" value="KAF6327544.1"/>
    <property type="molecule type" value="Genomic_DNA"/>
</dbReference>